<dbReference type="InterPro" id="IPR011205">
    <property type="entry name" value="UCP015417_vWA"/>
</dbReference>
<feature type="domain" description="DUF7788" evidence="2">
    <location>
        <begin position="327"/>
        <end position="507"/>
    </location>
</feature>
<name>A0A2G9EIN4_9FUSO</name>
<organism evidence="3 4">
    <name type="scientific">Fusobacterium pseudoperiodonticum</name>
    <dbReference type="NCBI Taxonomy" id="2663009"/>
    <lineage>
        <taxon>Bacteria</taxon>
        <taxon>Fusobacteriati</taxon>
        <taxon>Fusobacteriota</taxon>
        <taxon>Fusobacteriia</taxon>
        <taxon>Fusobacteriales</taxon>
        <taxon>Fusobacteriaceae</taxon>
        <taxon>Fusobacterium</taxon>
    </lineage>
</organism>
<dbReference type="InterPro" id="IPR056690">
    <property type="entry name" value="DUF7788"/>
</dbReference>
<evidence type="ECO:0000313" key="4">
    <source>
        <dbReference type="Proteomes" id="UP000229011"/>
    </source>
</evidence>
<evidence type="ECO:0000259" key="1">
    <source>
        <dbReference type="Pfam" id="PF11443"/>
    </source>
</evidence>
<proteinExistence type="predicted"/>
<dbReference type="InterPro" id="IPR036465">
    <property type="entry name" value="vWFA_dom_sf"/>
</dbReference>
<dbReference type="Pfam" id="PF11443">
    <property type="entry name" value="DUF2828"/>
    <property type="match status" value="1"/>
</dbReference>
<dbReference type="RefSeq" id="WP_099959308.1">
    <property type="nucleotide sequence ID" value="NZ_PEQY01000001.1"/>
</dbReference>
<dbReference type="GeneID" id="93328804"/>
<protein>
    <recommendedName>
        <fullName evidence="5">DUF2828 domain-containing protein</fullName>
    </recommendedName>
</protein>
<dbReference type="PANTHER" id="PTHR31373:SF27">
    <property type="entry name" value="TROVE DOMAIN-CONTAINING PROTEIN"/>
    <property type="match status" value="1"/>
</dbReference>
<evidence type="ECO:0000313" key="3">
    <source>
        <dbReference type="EMBL" id="PIM80715.1"/>
    </source>
</evidence>
<dbReference type="Proteomes" id="UP000229011">
    <property type="component" value="Unassembled WGS sequence"/>
</dbReference>
<comment type="caution">
    <text evidence="3">The sequence shown here is derived from an EMBL/GenBank/DDBJ whole genome shotgun (WGS) entry which is preliminary data.</text>
</comment>
<dbReference type="AlphaFoldDB" id="A0A2G9EIN4"/>
<sequence>MNFLKKTLEILKRTWNNAVTNESTLNFNLDMFAYSSRDREQDHEKNKNRFKNALIENDKIALANLLYTLDIRNGKGERALFKSYFSALIEMNKDCAIQILPYISELGRWDYIFEGIGTEIEENVYELIRAYLMMDIKNYNDNKPVSLLAKWLPSIKTHNKKKYFAVKLVKKLNLTEKEYRKVLSKLRDRLNIVEKHITNKEYEKIDYISVPSKAMVKYRNLFFAKDEVRFKEFIEELKTSKKTKYDNLFMNDFVKMYLDNLKKIGVNYFYGKTIKEAYKNSISDLIKDLSLKELEDRQILLQRLKDEKNLINTMWKKQTKIGFDKNVLVVADTSASMRGTPFETAISLAIYISQNNKSEQWRNRFMIFSSDCVIYSYDKDSEFTDIIDGIPIIMTNTDIDKVFKKILNDSLEKNLPQLDEVIIISDMEFDMVQDRKDMSNFKYWKSEFAKYNYELPKIIFWNVARDVESFPVTKLDYGTCLVSGYSKNILKSIIDIENFDPIDVMLKTLEEKKYFEMVRAIKENLNSRGF</sequence>
<evidence type="ECO:0008006" key="5">
    <source>
        <dbReference type="Google" id="ProtNLM"/>
    </source>
</evidence>
<dbReference type="EMBL" id="PEQY01000001">
    <property type="protein sequence ID" value="PIM80715.1"/>
    <property type="molecule type" value="Genomic_DNA"/>
</dbReference>
<dbReference type="PANTHER" id="PTHR31373">
    <property type="entry name" value="OS06G0652100 PROTEIN"/>
    <property type="match status" value="1"/>
</dbReference>
<accession>A0A2G9EIN4</accession>
<gene>
    <name evidence="3" type="ORF">CTM71_10235</name>
</gene>
<dbReference type="Pfam" id="PF25043">
    <property type="entry name" value="DUF7788"/>
    <property type="match status" value="1"/>
</dbReference>
<dbReference type="InterPro" id="IPR058580">
    <property type="entry name" value="DUF2828"/>
</dbReference>
<reference evidence="3 4" key="1">
    <citation type="submission" date="2017-11" db="EMBL/GenBank/DDBJ databases">
        <title>Genome sequencing of Fusobacterium periodonticum KCOM 1259.</title>
        <authorList>
            <person name="Kook J.-K."/>
            <person name="Park S.-N."/>
            <person name="Lim Y.K."/>
        </authorList>
    </citation>
    <scope>NUCLEOTIDE SEQUENCE [LARGE SCALE GENOMIC DNA]</scope>
    <source>
        <strain evidence="3 4">KCOM 1259</strain>
    </source>
</reference>
<evidence type="ECO:0000259" key="2">
    <source>
        <dbReference type="Pfam" id="PF25043"/>
    </source>
</evidence>
<dbReference type="SUPFAM" id="SSF53300">
    <property type="entry name" value="vWA-like"/>
    <property type="match status" value="1"/>
</dbReference>
<feature type="domain" description="DUF2828" evidence="1">
    <location>
        <begin position="173"/>
        <end position="242"/>
    </location>
</feature>